<name>A0A011VWR9_RUMAL</name>
<dbReference type="PATRIC" id="fig|1341156.4.peg.1958"/>
<feature type="transmembrane region" description="Helical" evidence="1">
    <location>
        <begin position="98"/>
        <end position="115"/>
    </location>
</feature>
<proteinExistence type="predicted"/>
<dbReference type="AlphaFoldDB" id="A0A011VWR9"/>
<protein>
    <submittedName>
        <fullName evidence="2">Membrane protein</fullName>
    </submittedName>
</protein>
<evidence type="ECO:0000313" key="2">
    <source>
        <dbReference type="EMBL" id="EXM39701.1"/>
    </source>
</evidence>
<keyword evidence="1" id="KW-0472">Membrane</keyword>
<feature type="transmembrane region" description="Helical" evidence="1">
    <location>
        <begin position="40"/>
        <end position="60"/>
    </location>
</feature>
<accession>A0A011VWR9</accession>
<keyword evidence="1" id="KW-1133">Transmembrane helix</keyword>
<comment type="caution">
    <text evidence="2">The sequence shown here is derived from an EMBL/GenBank/DDBJ whole genome shotgun (WGS) entry which is preliminary data.</text>
</comment>
<feature type="transmembrane region" description="Helical" evidence="1">
    <location>
        <begin position="168"/>
        <end position="198"/>
    </location>
</feature>
<feature type="transmembrane region" description="Helical" evidence="1">
    <location>
        <begin position="122"/>
        <end position="148"/>
    </location>
</feature>
<dbReference type="Pfam" id="PF12822">
    <property type="entry name" value="ECF_trnsprt"/>
    <property type="match status" value="1"/>
</dbReference>
<reference evidence="2 3" key="1">
    <citation type="submission" date="2013-06" db="EMBL/GenBank/DDBJ databases">
        <title>Rumen cellulosomics: divergent fiber-degrading strategies revealed by comparative genome-wide analysis of six Ruminococcal strains.</title>
        <authorList>
            <person name="Dassa B."/>
            <person name="Borovok I."/>
            <person name="Lamed R."/>
            <person name="Flint H."/>
            <person name="Yeoman C.J."/>
            <person name="White B."/>
            <person name="Bayer E.A."/>
        </authorList>
    </citation>
    <scope>NUCLEOTIDE SEQUENCE [LARGE SCALE GENOMIC DNA]</scope>
    <source>
        <strain evidence="2 3">SY3</strain>
    </source>
</reference>
<evidence type="ECO:0000256" key="1">
    <source>
        <dbReference type="SAM" id="Phobius"/>
    </source>
</evidence>
<dbReference type="Proteomes" id="UP000021369">
    <property type="component" value="Unassembled WGS sequence"/>
</dbReference>
<keyword evidence="3" id="KW-1185">Reference proteome</keyword>
<organism evidence="2 3">
    <name type="scientific">Ruminococcus albus SY3</name>
    <dbReference type="NCBI Taxonomy" id="1341156"/>
    <lineage>
        <taxon>Bacteria</taxon>
        <taxon>Bacillati</taxon>
        <taxon>Bacillota</taxon>
        <taxon>Clostridia</taxon>
        <taxon>Eubacteriales</taxon>
        <taxon>Oscillospiraceae</taxon>
        <taxon>Ruminococcus</taxon>
    </lineage>
</organism>
<gene>
    <name evidence="2" type="ORF">RASY3_07740</name>
</gene>
<keyword evidence="1" id="KW-0812">Transmembrane</keyword>
<dbReference type="OrthoDB" id="9813540at2"/>
<dbReference type="EMBL" id="JEOB01000002">
    <property type="protein sequence ID" value="EXM39701.1"/>
    <property type="molecule type" value="Genomic_DNA"/>
</dbReference>
<evidence type="ECO:0000313" key="3">
    <source>
        <dbReference type="Proteomes" id="UP000021369"/>
    </source>
</evidence>
<dbReference type="Gene3D" id="1.10.1760.20">
    <property type="match status" value="1"/>
</dbReference>
<dbReference type="InterPro" id="IPR024529">
    <property type="entry name" value="ECF_trnsprt_substrate-spec"/>
</dbReference>
<dbReference type="RefSeq" id="WP_037286617.1">
    <property type="nucleotide sequence ID" value="NZ_JEOB01000002.1"/>
</dbReference>
<sequence length="214" mass="22401">MKKTLNIKVIIILGILFAWEIVFAVTPIGTIPIGPLSITLQTIPVAIAAAVLGPVGGAIIGGGFGLLSYLQCIGFGIPSGMGVALNQIDPGLCFIQRFIPRLLVGLLAGVIFDFTKKKSNHYVACAVTGFCTALMNTVFFMSSLILLFGNSDYVKNLRAEKAPGANVLVFICVFVGINAVAEMIATPLVTSAVGTALYKARLISPRNKASAAKA</sequence>
<dbReference type="GO" id="GO:0022857">
    <property type="term" value="F:transmembrane transporter activity"/>
    <property type="evidence" value="ECO:0007669"/>
    <property type="project" value="InterPro"/>
</dbReference>